<keyword evidence="5" id="KW-0812">Transmembrane</keyword>
<dbReference type="PRINTS" id="PR01036">
    <property type="entry name" value="TCRTETB"/>
</dbReference>
<dbReference type="InterPro" id="IPR011701">
    <property type="entry name" value="MFS"/>
</dbReference>
<dbReference type="OrthoDB" id="9812221at2"/>
<keyword evidence="6" id="KW-1133">Transmembrane helix</keyword>
<dbReference type="GO" id="GO:0022857">
    <property type="term" value="F:transmembrane transporter activity"/>
    <property type="evidence" value="ECO:0007669"/>
    <property type="project" value="InterPro"/>
</dbReference>
<comment type="subcellular location">
    <subcellularLocation>
        <location evidence="1">Cell membrane</location>
        <topology evidence="1">Multi-pass membrane protein</topology>
    </subcellularLocation>
</comment>
<dbReference type="Proteomes" id="UP000035287">
    <property type="component" value="Plasmid p1"/>
</dbReference>
<name>A0A0G3XN82_9SPHN</name>
<keyword evidence="4" id="KW-1003">Cell membrane</keyword>
<dbReference type="InterPro" id="IPR036259">
    <property type="entry name" value="MFS_trans_sf"/>
</dbReference>
<evidence type="ECO:0000256" key="6">
    <source>
        <dbReference type="ARBA" id="ARBA00022989"/>
    </source>
</evidence>
<dbReference type="Gene3D" id="1.20.1720.10">
    <property type="entry name" value="Multidrug resistance protein D"/>
    <property type="match status" value="2"/>
</dbReference>
<evidence type="ECO:0000256" key="7">
    <source>
        <dbReference type="ARBA" id="ARBA00023136"/>
    </source>
</evidence>
<evidence type="ECO:0000256" key="3">
    <source>
        <dbReference type="ARBA" id="ARBA00022448"/>
    </source>
</evidence>
<dbReference type="Pfam" id="PF07690">
    <property type="entry name" value="MFS_1"/>
    <property type="match status" value="1"/>
</dbReference>
<evidence type="ECO:0000313" key="9">
    <source>
        <dbReference type="Proteomes" id="UP000035287"/>
    </source>
</evidence>
<dbReference type="InterPro" id="IPR020846">
    <property type="entry name" value="MFS_dom"/>
</dbReference>
<evidence type="ECO:0000256" key="1">
    <source>
        <dbReference type="ARBA" id="ARBA00004651"/>
    </source>
</evidence>
<gene>
    <name evidence="8" type="primary">emrB</name>
    <name evidence="8" type="ORF">AB433_17875</name>
</gene>
<evidence type="ECO:0000256" key="2">
    <source>
        <dbReference type="ARBA" id="ARBA00008537"/>
    </source>
</evidence>
<evidence type="ECO:0000256" key="5">
    <source>
        <dbReference type="ARBA" id="ARBA00022692"/>
    </source>
</evidence>
<protein>
    <submittedName>
        <fullName evidence="8">Multidrug resistance protein B</fullName>
    </submittedName>
</protein>
<dbReference type="EMBL" id="CP011771">
    <property type="protein sequence ID" value="AKM12013.1"/>
    <property type="molecule type" value="Genomic_DNA"/>
</dbReference>
<dbReference type="AlphaFoldDB" id="A0A0G3XN82"/>
<geneLocation type="plasmid" evidence="8 9">
    <name>p1</name>
</geneLocation>
<dbReference type="GO" id="GO:0005886">
    <property type="term" value="C:plasma membrane"/>
    <property type="evidence" value="ECO:0007669"/>
    <property type="project" value="UniProtKB-SubCell"/>
</dbReference>
<reference evidence="8 9" key="1">
    <citation type="submission" date="2015-06" db="EMBL/GenBank/DDBJ databases">
        <authorList>
            <person name="Zeng Y."/>
            <person name="Huang Y."/>
        </authorList>
    </citation>
    <scope>NUCLEOTIDE SEQUENCE [LARGE SCALE GENOMIC DNA]</scope>
    <source>
        <strain evidence="8 9">PQ-2</strain>
        <plasmid evidence="9">Plasmid p1</plasmid>
    </source>
</reference>
<keyword evidence="7" id="KW-0472">Membrane</keyword>
<dbReference type="PANTHER" id="PTHR42718:SF9">
    <property type="entry name" value="MAJOR FACILITATOR SUPERFAMILY MULTIDRUG TRANSPORTER MFSC"/>
    <property type="match status" value="1"/>
</dbReference>
<dbReference type="RefSeq" id="WP_047824472.1">
    <property type="nucleotide sequence ID" value="NZ_CP011771.1"/>
</dbReference>
<evidence type="ECO:0000313" key="8">
    <source>
        <dbReference type="EMBL" id="AKM12013.1"/>
    </source>
</evidence>
<comment type="similarity">
    <text evidence="2">Belongs to the major facilitator superfamily. EmrB family.</text>
</comment>
<keyword evidence="9" id="KW-1185">Reference proteome</keyword>
<dbReference type="KEGG" id="cna:AB433_17875"/>
<keyword evidence="3" id="KW-0813">Transport</keyword>
<dbReference type="InterPro" id="IPR004638">
    <property type="entry name" value="EmrB-like"/>
</dbReference>
<organism evidence="8 9">
    <name type="scientific">Croceicoccus naphthovorans</name>
    <dbReference type="NCBI Taxonomy" id="1348774"/>
    <lineage>
        <taxon>Bacteria</taxon>
        <taxon>Pseudomonadati</taxon>
        <taxon>Pseudomonadota</taxon>
        <taxon>Alphaproteobacteria</taxon>
        <taxon>Sphingomonadales</taxon>
        <taxon>Erythrobacteraceae</taxon>
        <taxon>Croceicoccus</taxon>
    </lineage>
</organism>
<dbReference type="CDD" id="cd17503">
    <property type="entry name" value="MFS_LmrB_MDR_like"/>
    <property type="match status" value="1"/>
</dbReference>
<accession>A0A0G3XN82</accession>
<sequence>MATGSATASTGIPPSLRLVAGLTLAFANFMVILDLTIANVSIPHIAGSLGITLEQGAWVITSYAIAEAICVPLTAWIAFRFGSVRTFLFSMLGFGFFSMLCGLSVSIEMLVMCRIGQGIFGAFLMPMSQTLLLRVFPPEQQNIAVGMWAMTLLLGPALGPIIGGWLTDNWSWHWIFLINVPVALLAIVGGAVLLRPIETERRVLPIDYVGLVLLVIWVGCLQVILDIGRNHDWFGDPLIVVLAITSAVAFLIFVVWELTEDHPVVDLRVLRHRGLSVSLVVLAISFGAYFAGFVIIPQWQQAWLGYTATQAGYSSSFTAIAGLLTAPLVVMLMPRLDPRLLVSIGIFWISTVGLMRVFWTSDSDFWTLSLPQFVSGLGMTFFMLPIINLTLNTVEEHEVASAAGLQSFMRTIATAFATSVSLTYWGDTQRAARNDIVSALEPGAAGSSIAGLGFSPEAALQMLNNMAELEATTLSVLHVFWTTSTILSFAAALIWLAPRPKRHGGVSIGH</sequence>
<keyword evidence="8" id="KW-0614">Plasmid</keyword>
<evidence type="ECO:0000256" key="4">
    <source>
        <dbReference type="ARBA" id="ARBA00022475"/>
    </source>
</evidence>
<dbReference type="PATRIC" id="fig|1348774.3.peg.3764"/>
<dbReference type="PROSITE" id="PS50850">
    <property type="entry name" value="MFS"/>
    <property type="match status" value="1"/>
</dbReference>
<dbReference type="NCBIfam" id="TIGR00711">
    <property type="entry name" value="efflux_EmrB"/>
    <property type="match status" value="1"/>
</dbReference>
<proteinExistence type="inferred from homology"/>
<dbReference type="SUPFAM" id="SSF103473">
    <property type="entry name" value="MFS general substrate transporter"/>
    <property type="match status" value="1"/>
</dbReference>
<dbReference type="PANTHER" id="PTHR42718">
    <property type="entry name" value="MAJOR FACILITATOR SUPERFAMILY MULTIDRUG TRANSPORTER MFSC"/>
    <property type="match status" value="1"/>
</dbReference>